<keyword evidence="2" id="KW-1133">Transmembrane helix</keyword>
<evidence type="ECO:0000313" key="3">
    <source>
        <dbReference type="EMBL" id="TFY82609.1"/>
    </source>
</evidence>
<sequence>MTPITPFFARPAKVEQQRDVRWGPKPIMRSDSEETLIPRSRPGGKGDDFWRRFSMIAKEENQKPSSQKQSVWLRKNMDGTTRLSRWVWIVTVLLLACIGMAIGLGWYASHTHPNTPHSAPKTFGGSANEHGAVAKAPEAVDADGSTSHHVSPTNTVARRYDIPDPVPTFEAFNVVPLPHAPSGLDGVHRAAPNRRHRRHAHLNRTTY</sequence>
<evidence type="ECO:0000256" key="2">
    <source>
        <dbReference type="SAM" id="Phobius"/>
    </source>
</evidence>
<organism evidence="3 4">
    <name type="scientific">Hericium alpestre</name>
    <dbReference type="NCBI Taxonomy" id="135208"/>
    <lineage>
        <taxon>Eukaryota</taxon>
        <taxon>Fungi</taxon>
        <taxon>Dikarya</taxon>
        <taxon>Basidiomycota</taxon>
        <taxon>Agaricomycotina</taxon>
        <taxon>Agaricomycetes</taxon>
        <taxon>Russulales</taxon>
        <taxon>Hericiaceae</taxon>
        <taxon>Hericium</taxon>
    </lineage>
</organism>
<accession>A0A4Z0A9L3</accession>
<proteinExistence type="predicted"/>
<gene>
    <name evidence="3" type="ORF">EWM64_g1397</name>
</gene>
<feature type="transmembrane region" description="Helical" evidence="2">
    <location>
        <begin position="86"/>
        <end position="108"/>
    </location>
</feature>
<feature type="region of interest" description="Disordered" evidence="1">
    <location>
        <begin position="21"/>
        <end position="45"/>
    </location>
</feature>
<feature type="region of interest" description="Disordered" evidence="1">
    <location>
        <begin position="138"/>
        <end position="159"/>
    </location>
</feature>
<reference evidence="3 4" key="1">
    <citation type="submission" date="2019-02" db="EMBL/GenBank/DDBJ databases">
        <title>Genome sequencing of the rare red list fungi Hericium alpestre (H. flagellum).</title>
        <authorList>
            <person name="Buettner E."/>
            <person name="Kellner H."/>
        </authorList>
    </citation>
    <scope>NUCLEOTIDE SEQUENCE [LARGE SCALE GENOMIC DNA]</scope>
    <source>
        <strain evidence="3 4">DSM 108284</strain>
    </source>
</reference>
<dbReference type="Proteomes" id="UP000298061">
    <property type="component" value="Unassembled WGS sequence"/>
</dbReference>
<evidence type="ECO:0000313" key="4">
    <source>
        <dbReference type="Proteomes" id="UP000298061"/>
    </source>
</evidence>
<feature type="compositionally biased region" description="Basic and acidic residues" evidence="1">
    <location>
        <begin position="21"/>
        <end position="32"/>
    </location>
</feature>
<comment type="caution">
    <text evidence="3">The sequence shown here is derived from an EMBL/GenBank/DDBJ whole genome shotgun (WGS) entry which is preliminary data.</text>
</comment>
<dbReference type="OrthoDB" id="3261666at2759"/>
<feature type="region of interest" description="Disordered" evidence="1">
    <location>
        <begin position="183"/>
        <end position="207"/>
    </location>
</feature>
<dbReference type="EMBL" id="SFCI01000093">
    <property type="protein sequence ID" value="TFY82609.1"/>
    <property type="molecule type" value="Genomic_DNA"/>
</dbReference>
<keyword evidence="4" id="KW-1185">Reference proteome</keyword>
<feature type="compositionally biased region" description="Polar residues" evidence="1">
    <location>
        <begin position="144"/>
        <end position="156"/>
    </location>
</feature>
<keyword evidence="2" id="KW-0472">Membrane</keyword>
<feature type="compositionally biased region" description="Basic residues" evidence="1">
    <location>
        <begin position="191"/>
        <end position="207"/>
    </location>
</feature>
<protein>
    <submittedName>
        <fullName evidence="3">Uncharacterized protein</fullName>
    </submittedName>
</protein>
<evidence type="ECO:0000256" key="1">
    <source>
        <dbReference type="SAM" id="MobiDB-lite"/>
    </source>
</evidence>
<name>A0A4Z0A9L3_9AGAM</name>
<keyword evidence="2" id="KW-0812">Transmembrane</keyword>
<dbReference type="AlphaFoldDB" id="A0A4Z0A9L3"/>
<dbReference type="STRING" id="135208.A0A4Z0A9L3"/>